<accession>A0A8H8WW52</accession>
<evidence type="ECO:0000256" key="1">
    <source>
        <dbReference type="ARBA" id="ARBA00009986"/>
    </source>
</evidence>
<dbReference type="KEGG" id="mind:mvi_37880"/>
<feature type="active site" evidence="4">
    <location>
        <position position="269"/>
    </location>
</feature>
<evidence type="ECO:0000256" key="4">
    <source>
        <dbReference type="PROSITE-ProRule" id="PRU10007"/>
    </source>
</evidence>
<dbReference type="InterPro" id="IPR016162">
    <property type="entry name" value="Ald_DH_N"/>
</dbReference>
<evidence type="ECO:0000313" key="7">
    <source>
        <dbReference type="EMBL" id="BCM85327.1"/>
    </source>
</evidence>
<dbReference type="Gene3D" id="3.40.605.10">
    <property type="entry name" value="Aldehyde Dehydrogenase, Chain A, domain 1"/>
    <property type="match status" value="1"/>
</dbReference>
<dbReference type="GO" id="GO:0016620">
    <property type="term" value="F:oxidoreductase activity, acting on the aldehyde or oxo group of donors, NAD or NADP as acceptor"/>
    <property type="evidence" value="ECO:0007669"/>
    <property type="project" value="InterPro"/>
</dbReference>
<keyword evidence="3" id="KW-0558">Oxidation</keyword>
<dbReference type="PROSITE" id="PS00687">
    <property type="entry name" value="ALDEHYDE_DEHYDR_GLU"/>
    <property type="match status" value="1"/>
</dbReference>
<dbReference type="InterPro" id="IPR016163">
    <property type="entry name" value="Ald_DH_C"/>
</dbReference>
<dbReference type="InterPro" id="IPR015590">
    <property type="entry name" value="Aldehyde_DH_dom"/>
</dbReference>
<dbReference type="AlphaFoldDB" id="A0A8H8WW52"/>
<keyword evidence="2 5" id="KW-0560">Oxidoreductase</keyword>
<dbReference type="Gene3D" id="3.40.309.10">
    <property type="entry name" value="Aldehyde Dehydrogenase, Chain A, domain 2"/>
    <property type="match status" value="1"/>
</dbReference>
<sequence length="513" mass="53304">MTETRPQTLAVLMRPFFPETPSTGPCIGSWVNGRMVPGTGETVRLVDPATGLTLAEYPDAGAPVAAEAARAAREAQGRWAALTGAARGRVMQEIARTIRAEIEPLARLEALNAGKPIRDCRGEAAKVAEMFEYYAGWADKLHGEVIPVPTSHLNYTRREPLGVVLQITPWNAPVFTCGWQLAPALAAGNAVVLKPSELTPLTSLAVAVLAERAGLPAGVVNVLSGYGHTTGQAALADPAVAKVVFVGSPATGAKIAEAAARHLKPCVLELGGKSANIVFADADLERACLGAQAAIFAGAGQSCVAGSRLLVERPVHDRFVAMLAEGANRIRVGDPLDPQTEVGPISNAAQYRHVLAMIRGGLDQGATLAAGSDGHPAEGGFFVRPTILSGADNAMDCARTEIFGPVVTVIPFDTEEEAVSIANDSAFGLAGAVWTRDVGRAHRVAAAVRAGTFWINAYKTIHVSSPFGGSGRSGYGRSSGIEALHEYTQVKSVWVETAAAPAVAFGYAPGVGA</sequence>
<comment type="similarity">
    <text evidence="1 5">Belongs to the aldehyde dehydrogenase family.</text>
</comment>
<proteinExistence type="inferred from homology"/>
<dbReference type="Pfam" id="PF00171">
    <property type="entry name" value="Aldedh"/>
    <property type="match status" value="1"/>
</dbReference>
<evidence type="ECO:0000256" key="5">
    <source>
        <dbReference type="RuleBase" id="RU003345"/>
    </source>
</evidence>
<evidence type="ECO:0000313" key="8">
    <source>
        <dbReference type="Proteomes" id="UP000663508"/>
    </source>
</evidence>
<evidence type="ECO:0000256" key="3">
    <source>
        <dbReference type="ARBA" id="ARBA00023097"/>
    </source>
</evidence>
<dbReference type="InterPro" id="IPR029510">
    <property type="entry name" value="Ald_DH_CS_GLU"/>
</dbReference>
<dbReference type="SUPFAM" id="SSF53720">
    <property type="entry name" value="ALDH-like"/>
    <property type="match status" value="1"/>
</dbReference>
<dbReference type="FunFam" id="3.40.605.10:FF:000007">
    <property type="entry name" value="NAD/NADP-dependent betaine aldehyde dehydrogenase"/>
    <property type="match status" value="1"/>
</dbReference>
<reference evidence="7" key="1">
    <citation type="submission" date="2020-11" db="EMBL/GenBank/DDBJ databases">
        <title>Complete genome sequence of a novel pathogenic Methylobacterium strain isolated from rice in Vietnam.</title>
        <authorList>
            <person name="Lai K."/>
            <person name="Okazaki S."/>
            <person name="Higashi K."/>
            <person name="Mori H."/>
            <person name="Toyoda A."/>
            <person name="Kurokawa K."/>
        </authorList>
    </citation>
    <scope>NUCLEOTIDE SEQUENCE</scope>
    <source>
        <strain evidence="7">VL1</strain>
    </source>
</reference>
<protein>
    <submittedName>
        <fullName evidence="7">Aldehyde dehydrogenase</fullName>
    </submittedName>
</protein>
<dbReference type="Proteomes" id="UP000663508">
    <property type="component" value="Chromosome"/>
</dbReference>
<organism evidence="7 8">
    <name type="scientific">Methylobacterium indicum</name>
    <dbReference type="NCBI Taxonomy" id="1775910"/>
    <lineage>
        <taxon>Bacteria</taxon>
        <taxon>Pseudomonadati</taxon>
        <taxon>Pseudomonadota</taxon>
        <taxon>Alphaproteobacteria</taxon>
        <taxon>Hyphomicrobiales</taxon>
        <taxon>Methylobacteriaceae</taxon>
        <taxon>Methylobacterium</taxon>
    </lineage>
</organism>
<gene>
    <name evidence="7" type="ORF">mvi_37880</name>
</gene>
<dbReference type="FunFam" id="3.40.309.10:FF:000012">
    <property type="entry name" value="Betaine aldehyde dehydrogenase"/>
    <property type="match status" value="1"/>
</dbReference>
<name>A0A8H8WW52_9HYPH</name>
<dbReference type="EMBL" id="AP024145">
    <property type="protein sequence ID" value="BCM85327.1"/>
    <property type="molecule type" value="Genomic_DNA"/>
</dbReference>
<dbReference type="PANTHER" id="PTHR11699">
    <property type="entry name" value="ALDEHYDE DEHYDROGENASE-RELATED"/>
    <property type="match status" value="1"/>
</dbReference>
<feature type="domain" description="Aldehyde dehydrogenase" evidence="6">
    <location>
        <begin position="37"/>
        <end position="493"/>
    </location>
</feature>
<evidence type="ECO:0000259" key="6">
    <source>
        <dbReference type="Pfam" id="PF00171"/>
    </source>
</evidence>
<dbReference type="InterPro" id="IPR016161">
    <property type="entry name" value="Ald_DH/histidinol_DH"/>
</dbReference>
<evidence type="ECO:0000256" key="2">
    <source>
        <dbReference type="ARBA" id="ARBA00023002"/>
    </source>
</evidence>